<dbReference type="Proteomes" id="UP001159427">
    <property type="component" value="Unassembled WGS sequence"/>
</dbReference>
<sequence length="267" mass="29787">PDPVAHLRRRVETLESQQKASDIDAQIVRLSSYGLRPATGFDKYSALSMAESLASDAKQHNHPKASFLAVASQTLGGYLQKPTKLFQAYFLALFADKEYLQILDRISKVDKSFRVETTQRVANFQDMPGSSGRGSNRLWRVVSPFQVFKGVSRTIPEWEFTADFDPTSVVSPSVRWVSFDGSPLEVAQGMAEGNTHIASQFVEDVISGQARVDVAMLAFRDPDSFVAGNLHNHFPAWEGIANIAPFDLMPKILLWIKNCVDVQDFFQ</sequence>
<accession>A0ABN8SMF3</accession>
<dbReference type="EMBL" id="CALNXI010002853">
    <property type="protein sequence ID" value="CAH3191107.1"/>
    <property type="molecule type" value="Genomic_DNA"/>
</dbReference>
<proteinExistence type="predicted"/>
<protein>
    <submittedName>
        <fullName evidence="1">Uncharacterized protein</fullName>
    </submittedName>
</protein>
<feature type="non-terminal residue" evidence="1">
    <location>
        <position position="1"/>
    </location>
</feature>
<organism evidence="1 2">
    <name type="scientific">Porites evermanni</name>
    <dbReference type="NCBI Taxonomy" id="104178"/>
    <lineage>
        <taxon>Eukaryota</taxon>
        <taxon>Metazoa</taxon>
        <taxon>Cnidaria</taxon>
        <taxon>Anthozoa</taxon>
        <taxon>Hexacorallia</taxon>
        <taxon>Scleractinia</taxon>
        <taxon>Fungiina</taxon>
        <taxon>Poritidae</taxon>
        <taxon>Porites</taxon>
    </lineage>
</organism>
<feature type="non-terminal residue" evidence="1">
    <location>
        <position position="267"/>
    </location>
</feature>
<reference evidence="1 2" key="1">
    <citation type="submission" date="2022-05" db="EMBL/GenBank/DDBJ databases">
        <authorList>
            <consortium name="Genoscope - CEA"/>
            <person name="William W."/>
        </authorList>
    </citation>
    <scope>NUCLEOTIDE SEQUENCE [LARGE SCALE GENOMIC DNA]</scope>
</reference>
<comment type="caution">
    <text evidence="1">The sequence shown here is derived from an EMBL/GenBank/DDBJ whole genome shotgun (WGS) entry which is preliminary data.</text>
</comment>
<evidence type="ECO:0000313" key="1">
    <source>
        <dbReference type="EMBL" id="CAH3191107.1"/>
    </source>
</evidence>
<keyword evidence="2" id="KW-1185">Reference proteome</keyword>
<evidence type="ECO:0000313" key="2">
    <source>
        <dbReference type="Proteomes" id="UP001159427"/>
    </source>
</evidence>
<gene>
    <name evidence="1" type="ORF">PEVE_00021305</name>
</gene>
<name>A0ABN8SMF3_9CNID</name>